<feature type="compositionally biased region" description="Basic and acidic residues" evidence="1">
    <location>
        <begin position="58"/>
        <end position="75"/>
    </location>
</feature>
<sequence length="147" mass="16502">MIGFLFFISFLLHITALIAIYQLVKQNKAAKQTNMDEIIGLFETYLAEIKEENRLLETKLGDNDTMESKEEKKQAEAPVAPVEKGSNKLNDFFVPEVEDSLETSLQARVLKLHDQGVSHEEIASRLNCGKTEAALIIKLHAETNNNA</sequence>
<comment type="caution">
    <text evidence="3">The sequence shown here is derived from an EMBL/GenBank/DDBJ whole genome shotgun (WGS) entry which is preliminary data.</text>
</comment>
<dbReference type="Pfam" id="PF19610">
    <property type="entry name" value="DUF6115"/>
    <property type="match status" value="1"/>
</dbReference>
<reference evidence="3" key="2">
    <citation type="submission" date="2020-09" db="EMBL/GenBank/DDBJ databases">
        <authorList>
            <person name="Sun Q."/>
            <person name="Zhou Y."/>
        </authorList>
    </citation>
    <scope>NUCLEOTIDE SEQUENCE</scope>
    <source>
        <strain evidence="3">CGMCC 1.15454</strain>
    </source>
</reference>
<keyword evidence="2" id="KW-1133">Transmembrane helix</keyword>
<evidence type="ECO:0000313" key="4">
    <source>
        <dbReference type="Proteomes" id="UP000621492"/>
    </source>
</evidence>
<protein>
    <recommendedName>
        <fullName evidence="5">Coupling factor for flagellin transcription and translation</fullName>
    </recommendedName>
</protein>
<evidence type="ECO:0000256" key="2">
    <source>
        <dbReference type="SAM" id="Phobius"/>
    </source>
</evidence>
<dbReference type="EMBL" id="BMJD01000002">
    <property type="protein sequence ID" value="GGB30527.1"/>
    <property type="molecule type" value="Genomic_DNA"/>
</dbReference>
<evidence type="ECO:0000256" key="1">
    <source>
        <dbReference type="SAM" id="MobiDB-lite"/>
    </source>
</evidence>
<proteinExistence type="predicted"/>
<gene>
    <name evidence="3" type="ORF">GCM10011409_04800</name>
</gene>
<dbReference type="Proteomes" id="UP000621492">
    <property type="component" value="Unassembled WGS sequence"/>
</dbReference>
<keyword evidence="2" id="KW-0812">Transmembrane</keyword>
<reference evidence="3" key="1">
    <citation type="journal article" date="2014" name="Int. J. Syst. Evol. Microbiol.">
        <title>Complete genome sequence of Corynebacterium casei LMG S-19264T (=DSM 44701T), isolated from a smear-ripened cheese.</title>
        <authorList>
            <consortium name="US DOE Joint Genome Institute (JGI-PGF)"/>
            <person name="Walter F."/>
            <person name="Albersmeier A."/>
            <person name="Kalinowski J."/>
            <person name="Ruckert C."/>
        </authorList>
    </citation>
    <scope>NUCLEOTIDE SEQUENCE</scope>
    <source>
        <strain evidence="3">CGMCC 1.15454</strain>
    </source>
</reference>
<keyword evidence="2" id="KW-0472">Membrane</keyword>
<evidence type="ECO:0008006" key="5">
    <source>
        <dbReference type="Google" id="ProtNLM"/>
    </source>
</evidence>
<dbReference type="RefSeq" id="WP_088050224.1">
    <property type="nucleotide sequence ID" value="NZ_BMJD01000002.1"/>
</dbReference>
<dbReference type="AlphaFoldDB" id="A0A9W5X3W4"/>
<organism evidence="3 4">
    <name type="scientific">Lentibacillus populi</name>
    <dbReference type="NCBI Taxonomy" id="1827502"/>
    <lineage>
        <taxon>Bacteria</taxon>
        <taxon>Bacillati</taxon>
        <taxon>Bacillota</taxon>
        <taxon>Bacilli</taxon>
        <taxon>Bacillales</taxon>
        <taxon>Bacillaceae</taxon>
        <taxon>Lentibacillus</taxon>
    </lineage>
</organism>
<feature type="region of interest" description="Disordered" evidence="1">
    <location>
        <begin position="58"/>
        <end position="83"/>
    </location>
</feature>
<keyword evidence="4" id="KW-1185">Reference proteome</keyword>
<dbReference type="InterPro" id="IPR046118">
    <property type="entry name" value="DUF6115"/>
</dbReference>
<feature type="transmembrane region" description="Helical" evidence="2">
    <location>
        <begin position="6"/>
        <end position="24"/>
    </location>
</feature>
<evidence type="ECO:0000313" key="3">
    <source>
        <dbReference type="EMBL" id="GGB30527.1"/>
    </source>
</evidence>
<accession>A0A9W5X3W4</accession>
<name>A0A9W5X3W4_9BACI</name>